<dbReference type="EMBL" id="CAJOBI010197519">
    <property type="protein sequence ID" value="CAF4980929.1"/>
    <property type="molecule type" value="Genomic_DNA"/>
</dbReference>
<proteinExistence type="predicted"/>
<evidence type="ECO:0000313" key="2">
    <source>
        <dbReference type="Proteomes" id="UP000676336"/>
    </source>
</evidence>
<reference evidence="1" key="1">
    <citation type="submission" date="2021-02" db="EMBL/GenBank/DDBJ databases">
        <authorList>
            <person name="Nowell W R."/>
        </authorList>
    </citation>
    <scope>NUCLEOTIDE SEQUENCE</scope>
</reference>
<dbReference type="Proteomes" id="UP000676336">
    <property type="component" value="Unassembled WGS sequence"/>
</dbReference>
<comment type="caution">
    <text evidence="1">The sequence shown here is derived from an EMBL/GenBank/DDBJ whole genome shotgun (WGS) entry which is preliminary data.</text>
</comment>
<feature type="non-terminal residue" evidence="1">
    <location>
        <position position="62"/>
    </location>
</feature>
<name>A0A8S3D5L7_9BILA</name>
<dbReference type="AlphaFoldDB" id="A0A8S3D5L7"/>
<accession>A0A8S3D5L7</accession>
<evidence type="ECO:0000313" key="1">
    <source>
        <dbReference type="EMBL" id="CAF4980929.1"/>
    </source>
</evidence>
<feature type="non-terminal residue" evidence="1">
    <location>
        <position position="1"/>
    </location>
</feature>
<sequence length="62" mass="7091">EFIRFTPVLKPMLFIHDENSIENRLKDVEVVFKKVQYDIVEPVGNLSESADGLNQANTTEIV</sequence>
<protein>
    <submittedName>
        <fullName evidence="1">Uncharacterized protein</fullName>
    </submittedName>
</protein>
<gene>
    <name evidence="1" type="ORF">SMN809_LOCUS55715</name>
</gene>
<organism evidence="1 2">
    <name type="scientific">Rotaria magnacalcarata</name>
    <dbReference type="NCBI Taxonomy" id="392030"/>
    <lineage>
        <taxon>Eukaryota</taxon>
        <taxon>Metazoa</taxon>
        <taxon>Spiralia</taxon>
        <taxon>Gnathifera</taxon>
        <taxon>Rotifera</taxon>
        <taxon>Eurotatoria</taxon>
        <taxon>Bdelloidea</taxon>
        <taxon>Philodinida</taxon>
        <taxon>Philodinidae</taxon>
        <taxon>Rotaria</taxon>
    </lineage>
</organism>